<dbReference type="InterPro" id="IPR000415">
    <property type="entry name" value="Nitroreductase-like"/>
</dbReference>
<keyword evidence="8" id="KW-1185">Reference proteome</keyword>
<dbReference type="Gene3D" id="3.40.109.10">
    <property type="entry name" value="NADH Oxidase"/>
    <property type="match status" value="1"/>
</dbReference>
<evidence type="ECO:0000259" key="6">
    <source>
        <dbReference type="Pfam" id="PF14512"/>
    </source>
</evidence>
<evidence type="ECO:0000313" key="8">
    <source>
        <dbReference type="Proteomes" id="UP000298653"/>
    </source>
</evidence>
<protein>
    <submittedName>
        <fullName evidence="7">Nitroreductase family protein</fullName>
    </submittedName>
</protein>
<gene>
    <name evidence="7" type="ORF">AR1Y2_0805</name>
</gene>
<dbReference type="Proteomes" id="UP000298653">
    <property type="component" value="Chromosome"/>
</dbReference>
<dbReference type="InterPro" id="IPR029478">
    <property type="entry name" value="TM1586_NiRdase"/>
</dbReference>
<name>A0A4P8IGK9_9FIRM</name>
<keyword evidence="5" id="KW-0560">Oxidoreductase</keyword>
<dbReference type="Gene3D" id="3.40.109.30">
    <property type="entry name" value="putative nitroreductase (tm1586), domain 2"/>
    <property type="match status" value="1"/>
</dbReference>
<dbReference type="KEGG" id="arf:AR1Y2_0805"/>
<comment type="similarity">
    <text evidence="2">Belongs to the nitroreductase family.</text>
</comment>
<dbReference type="SUPFAM" id="SSF55469">
    <property type="entry name" value="FMN-dependent nitroreductase-like"/>
    <property type="match status" value="2"/>
</dbReference>
<sequence>MTMEYKDLIESKNSVRDYKEKEVDAATVKKIRDFAQSCERLDDSIGIDIRFMDNDTVYRQLDGYAGYKGILINAPHYMIVLSEKKDHYIENGGYVGESISIKAHSLGVDSCWITFKDSRTVIEKLNIVTDKEVVAIMALGYGKKRFKKVTGNVSLGKGYANADFQVKDSVTSPRMPLEEIVYLDTWGNKASVDELVNRAVYEPLNYARMAPSTLNRQPWRFIIDGGLLILTVRDDEETNLYEEQIDAGIVMLYCKKVMRETLCEINWNLVPVENKYNIPDNYKIVASCNM</sequence>
<feature type="domain" description="Putative nitroreductase TM1586" evidence="6">
    <location>
        <begin position="7"/>
        <end position="252"/>
    </location>
</feature>
<proteinExistence type="inferred from homology"/>
<keyword evidence="3" id="KW-0285">Flavoprotein</keyword>
<dbReference type="AlphaFoldDB" id="A0A4P8IGK9"/>
<comment type="cofactor">
    <cofactor evidence="1">
        <name>FMN</name>
        <dbReference type="ChEBI" id="CHEBI:58210"/>
    </cofactor>
</comment>
<organism evidence="7 8">
    <name type="scientific">Anaerostipes rhamnosivorans</name>
    <dbReference type="NCBI Taxonomy" id="1229621"/>
    <lineage>
        <taxon>Bacteria</taxon>
        <taxon>Bacillati</taxon>
        <taxon>Bacillota</taxon>
        <taxon>Clostridia</taxon>
        <taxon>Lachnospirales</taxon>
        <taxon>Lachnospiraceae</taxon>
        <taxon>Anaerostipes</taxon>
    </lineage>
</organism>
<evidence type="ECO:0000256" key="3">
    <source>
        <dbReference type="ARBA" id="ARBA00022630"/>
    </source>
</evidence>
<dbReference type="PANTHER" id="PTHR43673">
    <property type="entry name" value="NAD(P)H NITROREDUCTASE YDGI-RELATED"/>
    <property type="match status" value="1"/>
</dbReference>
<dbReference type="Pfam" id="PF14512">
    <property type="entry name" value="TM1586_NiRdase"/>
    <property type="match status" value="1"/>
</dbReference>
<evidence type="ECO:0000256" key="5">
    <source>
        <dbReference type="ARBA" id="ARBA00023002"/>
    </source>
</evidence>
<dbReference type="RefSeq" id="WP_137327825.1">
    <property type="nucleotide sequence ID" value="NZ_CP040058.1"/>
</dbReference>
<dbReference type="EMBL" id="CP040058">
    <property type="protein sequence ID" value="QCP34259.1"/>
    <property type="molecule type" value="Genomic_DNA"/>
</dbReference>
<evidence type="ECO:0000256" key="1">
    <source>
        <dbReference type="ARBA" id="ARBA00001917"/>
    </source>
</evidence>
<evidence type="ECO:0000313" key="7">
    <source>
        <dbReference type="EMBL" id="QCP34259.1"/>
    </source>
</evidence>
<reference evidence="7 8" key="1">
    <citation type="submission" date="2019-05" db="EMBL/GenBank/DDBJ databases">
        <title>Complete genome sequencing of Anaerostipes rhamnosivorans.</title>
        <authorList>
            <person name="Bui T.P.N."/>
            <person name="de Vos W.M."/>
        </authorList>
    </citation>
    <scope>NUCLEOTIDE SEQUENCE [LARGE SCALE GENOMIC DNA]</scope>
    <source>
        <strain evidence="7 8">1y2</strain>
    </source>
</reference>
<evidence type="ECO:0000256" key="2">
    <source>
        <dbReference type="ARBA" id="ARBA00007118"/>
    </source>
</evidence>
<dbReference type="GO" id="GO:0016491">
    <property type="term" value="F:oxidoreductase activity"/>
    <property type="evidence" value="ECO:0007669"/>
    <property type="project" value="UniProtKB-KW"/>
</dbReference>
<dbReference type="OrthoDB" id="9814075at2"/>
<keyword evidence="4" id="KW-0288">FMN</keyword>
<accession>A0A4P8IGK9</accession>
<dbReference type="PANTHER" id="PTHR43673:SF2">
    <property type="entry name" value="NITROREDUCTASE"/>
    <property type="match status" value="1"/>
</dbReference>
<dbReference type="CDD" id="cd02062">
    <property type="entry name" value="Nitro_FMN_reductase"/>
    <property type="match status" value="1"/>
</dbReference>
<evidence type="ECO:0000256" key="4">
    <source>
        <dbReference type="ARBA" id="ARBA00022643"/>
    </source>
</evidence>